<sequence>MKHLIIIGGGFSGFWSAVSAVRQSREMGKTAELKITVINKDNYLTNRPRLYEAHLDTVRTNIQPLLEPLGVSLLTGLVTDIQPAEHRLIMDQDGQQTTLTYDYLIVAAGSRLKRPDIPGAEKIHHIDDFQGATQLHAHIAQLAAGGFKENGADTVVVVGGGLTGLEIVTGVQEIVNKYADRQIKVVLIDRQGNVGGAYSPEARTYINEVLLNQHIELRLGTLPVKIEENLVYLANGEQIPAGTVVWTAGLEANPLHAFFTGDKDNMNRLAVDEYFKLPGYSNIMVTGDAALSKPDGVNHALMSCQYSLFQGKWSGHNAVADLFGGEKLPYVQSTYVTCVDLGPEKALFTRGFERKMEANEAVGKQIKTEINTVWIVPSPDPEANVAAAIPADPAF</sequence>
<comment type="similarity">
    <text evidence="1">Belongs to the NADH dehydrogenase family.</text>
</comment>
<dbReference type="InterPro" id="IPR023753">
    <property type="entry name" value="FAD/NAD-binding_dom"/>
</dbReference>
<dbReference type="KEGG" id="cpi:Cpin_1376"/>
<dbReference type="Proteomes" id="UP000002215">
    <property type="component" value="Chromosome"/>
</dbReference>
<dbReference type="PRINTS" id="PR00411">
    <property type="entry name" value="PNDRDTASEI"/>
</dbReference>
<reference evidence="8" key="1">
    <citation type="submission" date="2009-08" db="EMBL/GenBank/DDBJ databases">
        <title>The complete genome of Chitinophaga pinensis DSM 2588.</title>
        <authorList>
            <consortium name="US DOE Joint Genome Institute (JGI-PGF)"/>
            <person name="Lucas S."/>
            <person name="Copeland A."/>
            <person name="Lapidus A."/>
            <person name="Glavina del Rio T."/>
            <person name="Dalin E."/>
            <person name="Tice H."/>
            <person name="Bruce D."/>
            <person name="Goodwin L."/>
            <person name="Pitluck S."/>
            <person name="Kyrpides N."/>
            <person name="Mavromatis K."/>
            <person name="Ivanova N."/>
            <person name="Mikhailova N."/>
            <person name="Sims D."/>
            <person name="Meinche L."/>
            <person name="Brettin T."/>
            <person name="Detter J.C."/>
            <person name="Han C."/>
            <person name="Larimer F."/>
            <person name="Land M."/>
            <person name="Hauser L."/>
            <person name="Markowitz V."/>
            <person name="Cheng J.-F."/>
            <person name="Hugenholtz P."/>
            <person name="Woyke T."/>
            <person name="Wu D."/>
            <person name="Spring S."/>
            <person name="Klenk H.-P."/>
            <person name="Eisen J.A."/>
        </authorList>
    </citation>
    <scope>NUCLEOTIDE SEQUENCE [LARGE SCALE GENOMIC DNA]</scope>
    <source>
        <strain evidence="8">ATCC 43595 / DSM 2588 / LMG 13176 / NBRC 15968 / NCIMB 11800 / UQM 2034</strain>
    </source>
</reference>
<evidence type="ECO:0000313" key="7">
    <source>
        <dbReference type="EMBL" id="ACU58873.1"/>
    </source>
</evidence>
<organism evidence="7 8">
    <name type="scientific">Chitinophaga pinensis (strain ATCC 43595 / DSM 2588 / LMG 13176 / NBRC 15968 / NCIMB 11800 / UQM 2034)</name>
    <dbReference type="NCBI Taxonomy" id="485918"/>
    <lineage>
        <taxon>Bacteria</taxon>
        <taxon>Pseudomonadati</taxon>
        <taxon>Bacteroidota</taxon>
        <taxon>Chitinophagia</taxon>
        <taxon>Chitinophagales</taxon>
        <taxon>Chitinophagaceae</taxon>
        <taxon>Chitinophaga</taxon>
    </lineage>
</organism>
<dbReference type="EMBL" id="CP001699">
    <property type="protein sequence ID" value="ACU58873.1"/>
    <property type="molecule type" value="Genomic_DNA"/>
</dbReference>
<dbReference type="PRINTS" id="PR00368">
    <property type="entry name" value="FADPNR"/>
</dbReference>
<dbReference type="PANTHER" id="PTHR43706:SF45">
    <property type="entry name" value="NADH DEHYDROGENASE-LIKE PROTEIN RV1812C"/>
    <property type="match status" value="1"/>
</dbReference>
<dbReference type="RefSeq" id="WP_012789049.1">
    <property type="nucleotide sequence ID" value="NC_013132.1"/>
</dbReference>
<dbReference type="OrthoDB" id="9792592at2"/>
<name>A0A979G1J5_CHIPD</name>
<evidence type="ECO:0000256" key="3">
    <source>
        <dbReference type="ARBA" id="ARBA00022827"/>
    </source>
</evidence>
<protein>
    <submittedName>
        <fullName evidence="7">FAD-dependent pyridine nucleotide-disulphide oxidoreductase</fullName>
    </submittedName>
</protein>
<keyword evidence="4" id="KW-0560">Oxidoreductase</keyword>
<keyword evidence="2" id="KW-0285">Flavoprotein</keyword>
<evidence type="ECO:0000256" key="4">
    <source>
        <dbReference type="ARBA" id="ARBA00023002"/>
    </source>
</evidence>
<dbReference type="Pfam" id="PF07992">
    <property type="entry name" value="Pyr_redox_2"/>
    <property type="match status" value="1"/>
</dbReference>
<accession>A0A979G1J5</accession>
<evidence type="ECO:0000256" key="5">
    <source>
        <dbReference type="ARBA" id="ARBA00023027"/>
    </source>
</evidence>
<reference evidence="7 8" key="2">
    <citation type="journal article" date="2010" name="Stand. Genomic Sci.">
        <title>Complete genome sequence of Chitinophaga pinensis type strain (UQM 2034).</title>
        <authorList>
            <person name="Glavina Del Rio T."/>
            <person name="Abt B."/>
            <person name="Spring S."/>
            <person name="Lapidus A."/>
            <person name="Nolan M."/>
            <person name="Tice H."/>
            <person name="Copeland A."/>
            <person name="Cheng J.F."/>
            <person name="Chen F."/>
            <person name="Bruce D."/>
            <person name="Goodwin L."/>
            <person name="Pitluck S."/>
            <person name="Ivanova N."/>
            <person name="Mavromatis K."/>
            <person name="Mikhailova N."/>
            <person name="Pati A."/>
            <person name="Chen A."/>
            <person name="Palaniappan K."/>
            <person name="Land M."/>
            <person name="Hauser L."/>
            <person name="Chang Y.J."/>
            <person name="Jeffries C.D."/>
            <person name="Chain P."/>
            <person name="Saunders E."/>
            <person name="Detter J.C."/>
            <person name="Brettin T."/>
            <person name="Rohde M."/>
            <person name="Goker M."/>
            <person name="Bristow J."/>
            <person name="Eisen J.A."/>
            <person name="Markowitz V."/>
            <person name="Hugenholtz P."/>
            <person name="Kyrpides N.C."/>
            <person name="Klenk H.P."/>
            <person name="Lucas S."/>
        </authorList>
    </citation>
    <scope>NUCLEOTIDE SEQUENCE [LARGE SCALE GENOMIC DNA]</scope>
    <source>
        <strain evidence="8">ATCC 43595 / DSM 2588 / LMG 13176 / NBRC 15968 / NCIMB 11800 / UQM 2034</strain>
    </source>
</reference>
<gene>
    <name evidence="7" type="ordered locus">Cpin_1376</name>
</gene>
<keyword evidence="5" id="KW-0520">NAD</keyword>
<proteinExistence type="inferred from homology"/>
<dbReference type="SUPFAM" id="SSF51905">
    <property type="entry name" value="FAD/NAD(P)-binding domain"/>
    <property type="match status" value="2"/>
</dbReference>
<evidence type="ECO:0000256" key="2">
    <source>
        <dbReference type="ARBA" id="ARBA00022630"/>
    </source>
</evidence>
<dbReference type="Gene3D" id="3.50.50.100">
    <property type="match status" value="1"/>
</dbReference>
<keyword evidence="3" id="KW-0274">FAD</keyword>
<dbReference type="GO" id="GO:0003954">
    <property type="term" value="F:NADH dehydrogenase activity"/>
    <property type="evidence" value="ECO:0007669"/>
    <property type="project" value="InterPro"/>
</dbReference>
<feature type="domain" description="FAD/NAD(P)-binding" evidence="6">
    <location>
        <begin position="3"/>
        <end position="301"/>
    </location>
</feature>
<dbReference type="InterPro" id="IPR045024">
    <property type="entry name" value="NDH-2"/>
</dbReference>
<evidence type="ECO:0000259" key="6">
    <source>
        <dbReference type="Pfam" id="PF07992"/>
    </source>
</evidence>
<evidence type="ECO:0000313" key="8">
    <source>
        <dbReference type="Proteomes" id="UP000002215"/>
    </source>
</evidence>
<dbReference type="AlphaFoldDB" id="A0A979G1J5"/>
<dbReference type="PANTHER" id="PTHR43706">
    <property type="entry name" value="NADH DEHYDROGENASE"/>
    <property type="match status" value="1"/>
</dbReference>
<evidence type="ECO:0000256" key="1">
    <source>
        <dbReference type="ARBA" id="ARBA00005272"/>
    </source>
</evidence>
<dbReference type="InterPro" id="IPR036188">
    <property type="entry name" value="FAD/NAD-bd_sf"/>
</dbReference>